<proteinExistence type="predicted"/>
<comment type="caution">
    <text evidence="2">The sequence shown here is derived from an EMBL/GenBank/DDBJ whole genome shotgun (WGS) entry which is preliminary data.</text>
</comment>
<dbReference type="Pfam" id="PF08268">
    <property type="entry name" value="FBA_3"/>
    <property type="match status" value="1"/>
</dbReference>
<evidence type="ECO:0000259" key="1">
    <source>
        <dbReference type="Pfam" id="PF08268"/>
    </source>
</evidence>
<dbReference type="EMBL" id="JBANAX010000547">
    <property type="protein sequence ID" value="KAL1203904.1"/>
    <property type="molecule type" value="Genomic_DNA"/>
</dbReference>
<dbReference type="PANTHER" id="PTHR31111:SF37">
    <property type="entry name" value="F-BOX ONLY PROTEIN 8"/>
    <property type="match status" value="1"/>
</dbReference>
<reference evidence="2 3" key="1">
    <citation type="submission" date="2024-04" db="EMBL/GenBank/DDBJ databases">
        <title>Genome assembly C_amara_ONT_v2.</title>
        <authorList>
            <person name="Yant L."/>
            <person name="Moore C."/>
            <person name="Slenker M."/>
        </authorList>
    </citation>
    <scope>NUCLEOTIDE SEQUENCE [LARGE SCALE GENOMIC DNA]</scope>
    <source>
        <tissue evidence="2">Leaf</tissue>
    </source>
</reference>
<dbReference type="InterPro" id="IPR013187">
    <property type="entry name" value="F-box-assoc_dom_typ3"/>
</dbReference>
<name>A0ABD1AKS3_CARAN</name>
<organism evidence="2 3">
    <name type="scientific">Cardamine amara subsp. amara</name>
    <dbReference type="NCBI Taxonomy" id="228776"/>
    <lineage>
        <taxon>Eukaryota</taxon>
        <taxon>Viridiplantae</taxon>
        <taxon>Streptophyta</taxon>
        <taxon>Embryophyta</taxon>
        <taxon>Tracheophyta</taxon>
        <taxon>Spermatophyta</taxon>
        <taxon>Magnoliopsida</taxon>
        <taxon>eudicotyledons</taxon>
        <taxon>Gunneridae</taxon>
        <taxon>Pentapetalae</taxon>
        <taxon>rosids</taxon>
        <taxon>malvids</taxon>
        <taxon>Brassicales</taxon>
        <taxon>Brassicaceae</taxon>
        <taxon>Cardamineae</taxon>
        <taxon>Cardamine</taxon>
    </lineage>
</organism>
<gene>
    <name evidence="2" type="ORF">V5N11_011750</name>
</gene>
<evidence type="ECO:0000313" key="3">
    <source>
        <dbReference type="Proteomes" id="UP001558713"/>
    </source>
</evidence>
<keyword evidence="3" id="KW-1185">Reference proteome</keyword>
<evidence type="ECO:0000313" key="2">
    <source>
        <dbReference type="EMBL" id="KAL1203904.1"/>
    </source>
</evidence>
<dbReference type="NCBIfam" id="TIGR01640">
    <property type="entry name" value="F_box_assoc_1"/>
    <property type="match status" value="1"/>
</dbReference>
<sequence length="187" mass="21491">MEVGGSWKIIEFDQTHFPTRLGLCINGVIYYLAASLMSPDTVVSFDVRSEEFNMIIAPELGEFVGFIEYGGKPTLFDYTYLKNGVVDLWVLEDATSWSRKSLVLQPCQLHLVHNNIDEFCVTGTPQNGEIILSPTNGNYPDYMLYYDMPKNDLRKFEFRGLSDHNISYPYLHFTLMNTCESIMRLQT</sequence>
<dbReference type="Proteomes" id="UP001558713">
    <property type="component" value="Unassembled WGS sequence"/>
</dbReference>
<feature type="domain" description="F-box associated beta-propeller type 3" evidence="1">
    <location>
        <begin position="4"/>
        <end position="167"/>
    </location>
</feature>
<protein>
    <submittedName>
        <fullName evidence="2">F-box protein</fullName>
    </submittedName>
</protein>
<dbReference type="AlphaFoldDB" id="A0ABD1AKS3"/>
<dbReference type="PANTHER" id="PTHR31111">
    <property type="entry name" value="BNAA05G37150D PROTEIN-RELATED"/>
    <property type="match status" value="1"/>
</dbReference>
<dbReference type="InterPro" id="IPR017451">
    <property type="entry name" value="F-box-assoc_interact_dom"/>
</dbReference>
<accession>A0ABD1AKS3</accession>